<sequence length="66" mass="7684">MMRGYAPFRMWLNVPMLSLPTELSVPVDGGPHLWVDRQLWLELCFWKRNGVVEAGWSVTRIQPSVE</sequence>
<keyword evidence="1" id="KW-1185">Reference proteome</keyword>
<reference evidence="2" key="1">
    <citation type="submission" date="2022-11" db="UniProtKB">
        <authorList>
            <consortium name="WormBaseParasite"/>
        </authorList>
    </citation>
    <scope>IDENTIFICATION</scope>
</reference>
<organism evidence="1 2">
    <name type="scientific">Parascaris equorum</name>
    <name type="common">Equine roundworm</name>
    <dbReference type="NCBI Taxonomy" id="6256"/>
    <lineage>
        <taxon>Eukaryota</taxon>
        <taxon>Metazoa</taxon>
        <taxon>Ecdysozoa</taxon>
        <taxon>Nematoda</taxon>
        <taxon>Chromadorea</taxon>
        <taxon>Rhabditida</taxon>
        <taxon>Spirurina</taxon>
        <taxon>Ascaridomorpha</taxon>
        <taxon>Ascaridoidea</taxon>
        <taxon>Ascarididae</taxon>
        <taxon>Parascaris</taxon>
    </lineage>
</organism>
<dbReference type="WBParaSite" id="PEQ_0000601301-mRNA-1">
    <property type="protein sequence ID" value="PEQ_0000601301-mRNA-1"/>
    <property type="gene ID" value="PEQ_0000601301"/>
</dbReference>
<evidence type="ECO:0000313" key="1">
    <source>
        <dbReference type="Proteomes" id="UP000887564"/>
    </source>
</evidence>
<dbReference type="Proteomes" id="UP000887564">
    <property type="component" value="Unplaced"/>
</dbReference>
<evidence type="ECO:0000313" key="2">
    <source>
        <dbReference type="WBParaSite" id="PEQ_0000601301-mRNA-1"/>
    </source>
</evidence>
<dbReference type="AlphaFoldDB" id="A0A914RHN5"/>
<accession>A0A914RHN5</accession>
<proteinExistence type="predicted"/>
<name>A0A914RHN5_PAREQ</name>
<protein>
    <submittedName>
        <fullName evidence="2">Uncharacterized protein</fullName>
    </submittedName>
</protein>